<dbReference type="GO" id="GO:0000976">
    <property type="term" value="F:transcription cis-regulatory region binding"/>
    <property type="evidence" value="ECO:0007669"/>
    <property type="project" value="TreeGrafter"/>
</dbReference>
<keyword evidence="4" id="KW-0804">Transcription</keyword>
<accession>A0AAW5C3X7</accession>
<evidence type="ECO:0000256" key="1">
    <source>
        <dbReference type="ARBA" id="ARBA00022491"/>
    </source>
</evidence>
<dbReference type="Pfam" id="PF00356">
    <property type="entry name" value="LacI"/>
    <property type="match status" value="1"/>
</dbReference>
<dbReference type="InterPro" id="IPR001761">
    <property type="entry name" value="Peripla_BP/Lac1_sug-bd_dom"/>
</dbReference>
<sequence length="332" mass="37485">MDDNAKLSIVDVAKRAGVSTATVSRVINHNGGYSRETEEKVRRTIEECGFTPNANAIGLRTNKSRCIGVIVPDVTNEFFAKIIQELDFYLLKHGYSLLICNSNEDYELENMHIKGLIEKHIDGIVYISGQNEIKNINEIRHIPVVYIDRAPLNAKMLILSDNQEGGYLATKEMIDKGCRQILLLRDVRCASTIRYRKEGYIRALKENGIPYREELEVSCFPDYGEARKVIERLVRSGGCYFDGIFATNDMMALACINVLMEAGIKIPDQVKVVGYDNVSVTRFTSPQITTITQDTRQMAIAAGRTILRMIQKKEISEKRTIIPVRLEVRGTT</sequence>
<dbReference type="InterPro" id="IPR000843">
    <property type="entry name" value="HTH_LacI"/>
</dbReference>
<evidence type="ECO:0000256" key="4">
    <source>
        <dbReference type="ARBA" id="ARBA00023163"/>
    </source>
</evidence>
<dbReference type="CDD" id="cd01392">
    <property type="entry name" value="HTH_LacI"/>
    <property type="match status" value="1"/>
</dbReference>
<comment type="caution">
    <text evidence="6">The sequence shown here is derived from an EMBL/GenBank/DDBJ whole genome shotgun (WGS) entry which is preliminary data.</text>
</comment>
<dbReference type="SUPFAM" id="SSF47413">
    <property type="entry name" value="lambda repressor-like DNA-binding domains"/>
    <property type="match status" value="1"/>
</dbReference>
<proteinExistence type="predicted"/>
<keyword evidence="1" id="KW-0678">Repressor</keyword>
<protein>
    <submittedName>
        <fullName evidence="6">LacI family transcriptional regulator</fullName>
    </submittedName>
</protein>
<dbReference type="AlphaFoldDB" id="A0AAW5C3X7"/>
<dbReference type="PROSITE" id="PS50932">
    <property type="entry name" value="HTH_LACI_2"/>
    <property type="match status" value="1"/>
</dbReference>
<dbReference type="SUPFAM" id="SSF53822">
    <property type="entry name" value="Periplasmic binding protein-like I"/>
    <property type="match status" value="1"/>
</dbReference>
<feature type="domain" description="HTH lacI-type" evidence="5">
    <location>
        <begin position="7"/>
        <end position="61"/>
    </location>
</feature>
<dbReference type="GO" id="GO:0003700">
    <property type="term" value="F:DNA-binding transcription factor activity"/>
    <property type="evidence" value="ECO:0007669"/>
    <property type="project" value="TreeGrafter"/>
</dbReference>
<keyword evidence="3" id="KW-0238">DNA-binding</keyword>
<keyword evidence="2" id="KW-0805">Transcription regulation</keyword>
<evidence type="ECO:0000256" key="2">
    <source>
        <dbReference type="ARBA" id="ARBA00023015"/>
    </source>
</evidence>
<dbReference type="Gene3D" id="3.40.50.2300">
    <property type="match status" value="2"/>
</dbReference>
<dbReference type="Gene3D" id="1.10.260.40">
    <property type="entry name" value="lambda repressor-like DNA-binding domains"/>
    <property type="match status" value="1"/>
</dbReference>
<name>A0AAW5C3X7_9FIRM</name>
<evidence type="ECO:0000313" key="7">
    <source>
        <dbReference type="Proteomes" id="UP001299608"/>
    </source>
</evidence>
<dbReference type="CDD" id="cd06291">
    <property type="entry name" value="PBP1_Qymf-like"/>
    <property type="match status" value="1"/>
</dbReference>
<dbReference type="RefSeq" id="WP_238053887.1">
    <property type="nucleotide sequence ID" value="NZ_JAKNGE010000043.1"/>
</dbReference>
<reference evidence="6" key="1">
    <citation type="submission" date="2022-01" db="EMBL/GenBank/DDBJ databases">
        <title>Collection of gut derived symbiotic bacterial strains cultured from healthy donors.</title>
        <authorList>
            <person name="Lin H."/>
            <person name="Kohout C."/>
            <person name="Waligurski E."/>
            <person name="Pamer E.G."/>
        </authorList>
    </citation>
    <scope>NUCLEOTIDE SEQUENCE</scope>
    <source>
        <strain evidence="6">DFI.6.55</strain>
    </source>
</reference>
<evidence type="ECO:0000259" key="5">
    <source>
        <dbReference type="PROSITE" id="PS50932"/>
    </source>
</evidence>
<dbReference type="SMART" id="SM00354">
    <property type="entry name" value="HTH_LACI"/>
    <property type="match status" value="1"/>
</dbReference>
<dbReference type="EMBL" id="JAKNGE010000043">
    <property type="protein sequence ID" value="MCG4748750.1"/>
    <property type="molecule type" value="Genomic_DNA"/>
</dbReference>
<dbReference type="InterPro" id="IPR028082">
    <property type="entry name" value="Peripla_BP_I"/>
</dbReference>
<dbReference type="PROSITE" id="PS00356">
    <property type="entry name" value="HTH_LACI_1"/>
    <property type="match status" value="1"/>
</dbReference>
<organism evidence="6 7">
    <name type="scientific">Enterocloster aldenensis</name>
    <dbReference type="NCBI Taxonomy" id="358742"/>
    <lineage>
        <taxon>Bacteria</taxon>
        <taxon>Bacillati</taxon>
        <taxon>Bacillota</taxon>
        <taxon>Clostridia</taxon>
        <taxon>Lachnospirales</taxon>
        <taxon>Lachnospiraceae</taxon>
        <taxon>Enterocloster</taxon>
    </lineage>
</organism>
<dbReference type="PANTHER" id="PTHR30146">
    <property type="entry name" value="LACI-RELATED TRANSCRIPTIONAL REPRESSOR"/>
    <property type="match status" value="1"/>
</dbReference>
<evidence type="ECO:0000313" key="6">
    <source>
        <dbReference type="EMBL" id="MCG4748750.1"/>
    </source>
</evidence>
<gene>
    <name evidence="6" type="ORF">L0N08_25375</name>
</gene>
<dbReference type="PRINTS" id="PR00036">
    <property type="entry name" value="HTHLACI"/>
</dbReference>
<dbReference type="InterPro" id="IPR010982">
    <property type="entry name" value="Lambda_DNA-bd_dom_sf"/>
</dbReference>
<dbReference type="Pfam" id="PF00532">
    <property type="entry name" value="Peripla_BP_1"/>
    <property type="match status" value="1"/>
</dbReference>
<evidence type="ECO:0000256" key="3">
    <source>
        <dbReference type="ARBA" id="ARBA00023125"/>
    </source>
</evidence>
<dbReference type="PANTHER" id="PTHR30146:SF95">
    <property type="entry name" value="RIBOSE OPERON REPRESSOR"/>
    <property type="match status" value="1"/>
</dbReference>
<dbReference type="Proteomes" id="UP001299608">
    <property type="component" value="Unassembled WGS sequence"/>
</dbReference>